<dbReference type="GO" id="GO:0003676">
    <property type="term" value="F:nucleic acid binding"/>
    <property type="evidence" value="ECO:0007669"/>
    <property type="project" value="InterPro"/>
</dbReference>
<name>A0A2U3ABS3_9BACL</name>
<feature type="domain" description="OB-fold nucleic acid binding" evidence="8">
    <location>
        <begin position="6"/>
        <end position="101"/>
    </location>
</feature>
<organism evidence="9 11">
    <name type="scientific">Kurthia zopfii</name>
    <dbReference type="NCBI Taxonomy" id="1650"/>
    <lineage>
        <taxon>Bacteria</taxon>
        <taxon>Bacillati</taxon>
        <taxon>Bacillota</taxon>
        <taxon>Bacilli</taxon>
        <taxon>Bacillales</taxon>
        <taxon>Caryophanaceae</taxon>
        <taxon>Kurthia</taxon>
    </lineage>
</organism>
<proteinExistence type="inferred from homology"/>
<dbReference type="InterPro" id="IPR020579">
    <property type="entry name" value="Exonuc_VII_lsu_C"/>
</dbReference>
<reference evidence="9 11" key="1">
    <citation type="submission" date="2018-06" db="EMBL/GenBank/DDBJ databases">
        <authorList>
            <consortium name="Pathogen Informatics"/>
            <person name="Doyle S."/>
        </authorList>
    </citation>
    <scope>NUCLEOTIDE SEQUENCE [LARGE SCALE GENOMIC DNA]</scope>
    <source>
        <strain evidence="9 11">NCTC10597</strain>
    </source>
</reference>
<feature type="domain" description="Exonuclease VII large subunit C-terminal" evidence="7">
    <location>
        <begin position="124"/>
        <end position="437"/>
    </location>
</feature>
<dbReference type="AlphaFoldDB" id="A0A2U3ABS3"/>
<dbReference type="Proteomes" id="UP000294641">
    <property type="component" value="Unassembled WGS sequence"/>
</dbReference>
<dbReference type="CDD" id="cd04489">
    <property type="entry name" value="ExoVII_LU_OBF"/>
    <property type="match status" value="1"/>
</dbReference>
<evidence type="ECO:0000313" key="10">
    <source>
        <dbReference type="EMBL" id="TDR36639.1"/>
    </source>
</evidence>
<evidence type="ECO:0000256" key="3">
    <source>
        <dbReference type="ARBA" id="ARBA00022801"/>
    </source>
</evidence>
<evidence type="ECO:0000313" key="11">
    <source>
        <dbReference type="Proteomes" id="UP000254330"/>
    </source>
</evidence>
<evidence type="ECO:0000259" key="7">
    <source>
        <dbReference type="Pfam" id="PF02601"/>
    </source>
</evidence>
<sequence length="448" mass="51089">MTVNYLTVQALTKYIKRKFEVDPYLREVYVKGELSNVKLHTSGHIYFTLKDEKSQIQAVMYARNANALKFKPENGMKVMIQGDVNVYESSGRYQLYANDIQPDGVGSLHIAFEQLKKELEARGYFKPEFKQPIVKFPKKIGVITAKTGAAIRDILSTLKRHYPIAEVVVIPTLVQGKNAAPQIAEAIKRANEVGQIDTLIVGRGGGSIEDLWAFNEEIVAQAIFESHIPIISAVGHETDVTITDFVADLRAPTPTGAAKMAVPDQIELMQYIMSLKARVFNQTQGILKHERARLNRVQNSYTMQYPDRLYRPFIEQLARLDEQLDHYTKRTIERSKNQQMQLTERLRAQNPIKEVQFLKQSIDQMTTKLSYLAQHQVEQKRQLLFNNVRSLEILNPLAIMTRGYAILYEEKNVVKSIEQIKVDQNLKLKLADGQANVKVLEITKSEGK</sequence>
<dbReference type="Proteomes" id="UP000254330">
    <property type="component" value="Unassembled WGS sequence"/>
</dbReference>
<dbReference type="InterPro" id="IPR025824">
    <property type="entry name" value="OB-fold_nuc-bd_dom"/>
</dbReference>
<evidence type="ECO:0000313" key="9">
    <source>
        <dbReference type="EMBL" id="STX09973.1"/>
    </source>
</evidence>
<dbReference type="PANTHER" id="PTHR30008:SF0">
    <property type="entry name" value="EXODEOXYRIBONUCLEASE 7 LARGE SUBUNIT"/>
    <property type="match status" value="1"/>
</dbReference>
<reference evidence="10 12" key="2">
    <citation type="submission" date="2019-03" db="EMBL/GenBank/DDBJ databases">
        <title>Genomic Encyclopedia of Type Strains, Phase IV (KMG-IV): sequencing the most valuable type-strain genomes for metagenomic binning, comparative biology and taxonomic classification.</title>
        <authorList>
            <person name="Goeker M."/>
        </authorList>
    </citation>
    <scope>NUCLEOTIDE SEQUENCE [LARGE SCALE GENOMIC DNA]</scope>
    <source>
        <strain evidence="10 12">DSM 20580</strain>
    </source>
</reference>
<comment type="catalytic activity">
    <reaction evidence="5 6">
        <text>Exonucleolytic cleavage in either 5'- to 3'- or 3'- to 5'-direction to yield nucleoside 5'-phosphates.</text>
        <dbReference type="EC" id="3.1.11.6"/>
    </reaction>
</comment>
<protein>
    <recommendedName>
        <fullName evidence="5">Exodeoxyribonuclease 7 large subunit</fullName>
        <ecNumber evidence="5">3.1.11.6</ecNumber>
    </recommendedName>
    <alternativeName>
        <fullName evidence="5">Exodeoxyribonuclease VII large subunit</fullName>
        <shortName evidence="5">Exonuclease VII large subunit</shortName>
    </alternativeName>
</protein>
<comment type="function">
    <text evidence="5">Bidirectionally degrades single-stranded DNA into large acid-insoluble oligonucleotides, which are then degraded further into small acid-soluble oligonucleotides.</text>
</comment>
<dbReference type="RefSeq" id="WP_109350034.1">
    <property type="nucleotide sequence ID" value="NZ_BJUE01000019.1"/>
</dbReference>
<dbReference type="GO" id="GO:0005737">
    <property type="term" value="C:cytoplasm"/>
    <property type="evidence" value="ECO:0007669"/>
    <property type="project" value="UniProtKB-SubCell"/>
</dbReference>
<keyword evidence="4 5" id="KW-0269">Exonuclease</keyword>
<dbReference type="GO" id="GO:0009318">
    <property type="term" value="C:exodeoxyribonuclease VII complex"/>
    <property type="evidence" value="ECO:0007669"/>
    <property type="project" value="UniProtKB-UniRule"/>
</dbReference>
<dbReference type="NCBIfam" id="TIGR00237">
    <property type="entry name" value="xseA"/>
    <property type="match status" value="1"/>
</dbReference>
<keyword evidence="2 5" id="KW-0540">Nuclease</keyword>
<dbReference type="GO" id="GO:0006308">
    <property type="term" value="P:DNA catabolic process"/>
    <property type="evidence" value="ECO:0007669"/>
    <property type="project" value="UniProtKB-UniRule"/>
</dbReference>
<keyword evidence="3 5" id="KW-0378">Hydrolase</keyword>
<dbReference type="HAMAP" id="MF_00378">
    <property type="entry name" value="Exonuc_7_L"/>
    <property type="match status" value="1"/>
</dbReference>
<evidence type="ECO:0000256" key="4">
    <source>
        <dbReference type="ARBA" id="ARBA00022839"/>
    </source>
</evidence>
<comment type="subcellular location">
    <subcellularLocation>
        <location evidence="5 6">Cytoplasm</location>
    </subcellularLocation>
</comment>
<dbReference type="EC" id="3.1.11.6" evidence="5"/>
<keyword evidence="12" id="KW-1185">Reference proteome</keyword>
<comment type="similarity">
    <text evidence="5 6">Belongs to the XseA family.</text>
</comment>
<comment type="subunit">
    <text evidence="5">Heterooligomer composed of large and small subunits.</text>
</comment>
<dbReference type="Pfam" id="PF02601">
    <property type="entry name" value="Exonuc_VII_L"/>
    <property type="match status" value="1"/>
</dbReference>
<evidence type="ECO:0000256" key="2">
    <source>
        <dbReference type="ARBA" id="ARBA00022722"/>
    </source>
</evidence>
<evidence type="ECO:0000256" key="1">
    <source>
        <dbReference type="ARBA" id="ARBA00022490"/>
    </source>
</evidence>
<dbReference type="OrthoDB" id="9802795at2"/>
<evidence type="ECO:0000313" key="12">
    <source>
        <dbReference type="Proteomes" id="UP000294641"/>
    </source>
</evidence>
<dbReference type="EMBL" id="SNZG01000023">
    <property type="protein sequence ID" value="TDR36639.1"/>
    <property type="molecule type" value="Genomic_DNA"/>
</dbReference>
<dbReference type="GO" id="GO:0008855">
    <property type="term" value="F:exodeoxyribonuclease VII activity"/>
    <property type="evidence" value="ECO:0007669"/>
    <property type="project" value="UniProtKB-UniRule"/>
</dbReference>
<gene>
    <name evidence="5 9" type="primary">xseA</name>
    <name evidence="10" type="ORF">DFR61_12329</name>
    <name evidence="9" type="ORF">NCTC10597_01681</name>
</gene>
<dbReference type="InterPro" id="IPR003753">
    <property type="entry name" value="Exonuc_VII_L"/>
</dbReference>
<dbReference type="Pfam" id="PF13742">
    <property type="entry name" value="tRNA_anti_2"/>
    <property type="match status" value="1"/>
</dbReference>
<dbReference type="EMBL" id="UGNP01000001">
    <property type="protein sequence ID" value="STX09973.1"/>
    <property type="molecule type" value="Genomic_DNA"/>
</dbReference>
<evidence type="ECO:0000256" key="6">
    <source>
        <dbReference type="RuleBase" id="RU004355"/>
    </source>
</evidence>
<keyword evidence="1 5" id="KW-0963">Cytoplasm</keyword>
<accession>A0A2U3ABS3</accession>
<dbReference type="PANTHER" id="PTHR30008">
    <property type="entry name" value="EXODEOXYRIBONUCLEASE 7 LARGE SUBUNIT"/>
    <property type="match status" value="1"/>
</dbReference>
<evidence type="ECO:0000259" key="8">
    <source>
        <dbReference type="Pfam" id="PF13742"/>
    </source>
</evidence>
<evidence type="ECO:0000256" key="5">
    <source>
        <dbReference type="HAMAP-Rule" id="MF_00378"/>
    </source>
</evidence>
<comment type="caution">
    <text evidence="9">The sequence shown here is derived from an EMBL/GenBank/DDBJ whole genome shotgun (WGS) entry which is preliminary data.</text>
</comment>